<evidence type="ECO:0000256" key="6">
    <source>
        <dbReference type="PROSITE-ProRule" id="PRU00464"/>
    </source>
</evidence>
<feature type="binding site" evidence="4">
    <location>
        <position position="83"/>
    </location>
    <ligand>
        <name>substrate</name>
    </ligand>
</feature>
<dbReference type="Pfam" id="PF01230">
    <property type="entry name" value="HIT"/>
    <property type="match status" value="1"/>
</dbReference>
<dbReference type="EC" id="3.6.1.29" evidence="7"/>
<comment type="cofactor">
    <cofactor evidence="7">
        <name>Mn(2+)</name>
        <dbReference type="ChEBI" id="CHEBI:29035"/>
    </cofactor>
</comment>
<reference evidence="9 10" key="1">
    <citation type="journal article" date="2023" name="Nat. Commun.">
        <title>Origin of minicircular mitochondrial genomes in red algae.</title>
        <authorList>
            <person name="Lee Y."/>
            <person name="Cho C.H."/>
            <person name="Lee Y.M."/>
            <person name="Park S.I."/>
            <person name="Yang J.H."/>
            <person name="West J.A."/>
            <person name="Bhattacharya D."/>
            <person name="Yoon H.S."/>
        </authorList>
    </citation>
    <scope>NUCLEOTIDE SEQUENCE [LARGE SCALE GENOMIC DNA]</scope>
    <source>
        <strain evidence="9 10">CCMP1338</strain>
        <tissue evidence="9">Whole cell</tissue>
    </source>
</reference>
<feature type="binding site" evidence="4">
    <location>
        <position position="27"/>
    </location>
    <ligand>
        <name>substrate</name>
    </ligand>
</feature>
<feature type="binding site" evidence="4">
    <location>
        <begin position="89"/>
        <end position="92"/>
    </location>
    <ligand>
        <name>substrate</name>
    </ligand>
</feature>
<feature type="short sequence motif" description="Histidine triad motif" evidence="6">
    <location>
        <begin position="94"/>
        <end position="98"/>
    </location>
</feature>
<feature type="domain" description="HIT" evidence="8">
    <location>
        <begin position="1"/>
        <end position="109"/>
    </location>
</feature>
<evidence type="ECO:0000256" key="4">
    <source>
        <dbReference type="PIRSR" id="PIRSR639383-2"/>
    </source>
</evidence>
<feature type="binding site" evidence="4">
    <location>
        <position position="98"/>
    </location>
    <ligand>
        <name>substrate</name>
    </ligand>
</feature>
<comment type="caution">
    <text evidence="9">The sequence shown here is derived from an EMBL/GenBank/DDBJ whole genome shotgun (WGS) entry which is preliminary data.</text>
</comment>
<comment type="catalytic activity">
    <reaction evidence="7">
        <text>P(1),P(3)-bis(5'-adenosyl) triphosphate + H2O = AMP + ADP + 2 H(+)</text>
        <dbReference type="Rhea" id="RHEA:13893"/>
        <dbReference type="ChEBI" id="CHEBI:15377"/>
        <dbReference type="ChEBI" id="CHEBI:15378"/>
        <dbReference type="ChEBI" id="CHEBI:58529"/>
        <dbReference type="ChEBI" id="CHEBI:456215"/>
        <dbReference type="ChEBI" id="CHEBI:456216"/>
        <dbReference type="EC" id="3.6.1.29"/>
    </reaction>
</comment>
<protein>
    <recommendedName>
        <fullName evidence="7">Bis(5'-adenosyl)-triphosphatase</fullName>
        <ecNumber evidence="7">3.6.1.29</ecNumber>
    </recommendedName>
</protein>
<dbReference type="Proteomes" id="UP001157974">
    <property type="component" value="Unassembled WGS sequence"/>
</dbReference>
<dbReference type="GO" id="GO:0000166">
    <property type="term" value="F:nucleotide binding"/>
    <property type="evidence" value="ECO:0007669"/>
    <property type="project" value="UniProtKB-KW"/>
</dbReference>
<sequence>MVYKFGPWGIDASEVFVETSLSYAFVNYKPVVEGHVLVTSKRVAPRCVDLSAEEILDLWTLAHRVGPGLESLHSAESLTYVIQDGVYAGQTVPHVHVHIMPRKPNDFQPNDVIYDRIDREDHASRKVDAEKERKPRTAEDMAREATMLRKLFEL</sequence>
<dbReference type="GO" id="GO:0047710">
    <property type="term" value="F:bis(5'-adenosyl)-triphosphatase activity"/>
    <property type="evidence" value="ECO:0007669"/>
    <property type="project" value="UniProtKB-UniRule"/>
</dbReference>
<dbReference type="SUPFAM" id="SSF54197">
    <property type="entry name" value="HIT-like"/>
    <property type="match status" value="1"/>
</dbReference>
<gene>
    <name evidence="9" type="ORF">NDN08_005751</name>
</gene>
<feature type="site" description="Important for induction of apoptosis" evidence="5">
    <location>
        <position position="114"/>
    </location>
</feature>
<dbReference type="EMBL" id="JAMWBK010000001">
    <property type="protein sequence ID" value="KAJ8909054.1"/>
    <property type="molecule type" value="Genomic_DNA"/>
</dbReference>
<feature type="active site" description="Tele-AMP-histidine intermediate" evidence="3">
    <location>
        <position position="96"/>
    </location>
</feature>
<dbReference type="AlphaFoldDB" id="A0AAV8V3S2"/>
<dbReference type="Gene3D" id="3.30.428.10">
    <property type="entry name" value="HIT-like"/>
    <property type="match status" value="1"/>
</dbReference>
<evidence type="ECO:0000259" key="8">
    <source>
        <dbReference type="PROSITE" id="PS51084"/>
    </source>
</evidence>
<dbReference type="PROSITE" id="PS51084">
    <property type="entry name" value="HIT_2"/>
    <property type="match status" value="1"/>
</dbReference>
<organism evidence="9 10">
    <name type="scientific">Rhodosorus marinus</name>
    <dbReference type="NCBI Taxonomy" id="101924"/>
    <lineage>
        <taxon>Eukaryota</taxon>
        <taxon>Rhodophyta</taxon>
        <taxon>Stylonematophyceae</taxon>
        <taxon>Stylonematales</taxon>
        <taxon>Stylonemataceae</taxon>
        <taxon>Rhodosorus</taxon>
    </lineage>
</organism>
<keyword evidence="2 7" id="KW-0378">Hydrolase</keyword>
<dbReference type="PANTHER" id="PTHR46243:SF1">
    <property type="entry name" value="BIS(5'-ADENOSYL)-TRIPHOSPHATASE"/>
    <property type="match status" value="1"/>
</dbReference>
<evidence type="ECO:0000313" key="10">
    <source>
        <dbReference type="Proteomes" id="UP001157974"/>
    </source>
</evidence>
<dbReference type="FunFam" id="3.30.428.10:FF:000011">
    <property type="entry name" value="Fragile histidine triad"/>
    <property type="match status" value="1"/>
</dbReference>
<evidence type="ECO:0000256" key="3">
    <source>
        <dbReference type="PIRSR" id="PIRSR639383-1"/>
    </source>
</evidence>
<evidence type="ECO:0000256" key="1">
    <source>
        <dbReference type="ARBA" id="ARBA00022741"/>
    </source>
</evidence>
<dbReference type="InterPro" id="IPR039383">
    <property type="entry name" value="FHIT"/>
</dbReference>
<keyword evidence="10" id="KW-1185">Reference proteome</keyword>
<dbReference type="InterPro" id="IPR011146">
    <property type="entry name" value="HIT-like"/>
</dbReference>
<proteinExistence type="predicted"/>
<evidence type="ECO:0000256" key="7">
    <source>
        <dbReference type="RuleBase" id="RU366076"/>
    </source>
</evidence>
<dbReference type="InterPro" id="IPR051884">
    <property type="entry name" value="Bis(5'-adenosyl)-TPase_reg"/>
</dbReference>
<dbReference type="PROSITE" id="PS00892">
    <property type="entry name" value="HIT_1"/>
    <property type="match status" value="1"/>
</dbReference>
<dbReference type="InterPro" id="IPR019808">
    <property type="entry name" value="Histidine_triad_CS"/>
</dbReference>
<dbReference type="CDD" id="cd01275">
    <property type="entry name" value="FHIT"/>
    <property type="match status" value="1"/>
</dbReference>
<evidence type="ECO:0000313" key="9">
    <source>
        <dbReference type="EMBL" id="KAJ8909054.1"/>
    </source>
</evidence>
<dbReference type="PANTHER" id="PTHR46243">
    <property type="entry name" value="BIS(5'-ADENOSYL)-TRIPHOSPHATASE"/>
    <property type="match status" value="1"/>
</dbReference>
<keyword evidence="1 7" id="KW-0547">Nucleotide-binding</keyword>
<accession>A0AAV8V3S2</accession>
<evidence type="ECO:0000256" key="5">
    <source>
        <dbReference type="PIRSR" id="PIRSR639383-3"/>
    </source>
</evidence>
<evidence type="ECO:0000256" key="2">
    <source>
        <dbReference type="ARBA" id="ARBA00022801"/>
    </source>
</evidence>
<dbReference type="InterPro" id="IPR036265">
    <property type="entry name" value="HIT-like_sf"/>
</dbReference>
<name>A0AAV8V3S2_9RHOD</name>